<accession>A0A0G1PMI8</accession>
<dbReference type="Gene3D" id="1.20.81.30">
    <property type="entry name" value="Type II secretion system (T2SS), domain F"/>
    <property type="match status" value="2"/>
</dbReference>
<dbReference type="InterPro" id="IPR042094">
    <property type="entry name" value="T2SS_GspF_sf"/>
</dbReference>
<comment type="caution">
    <text evidence="9">The sequence shown here is derived from an EMBL/GenBank/DDBJ whole genome shotgun (WGS) entry which is preliminary data.</text>
</comment>
<organism evidence="9 10">
    <name type="scientific">Candidatus Collierbacteria bacterium GW2011_GWA2_46_26</name>
    <dbReference type="NCBI Taxonomy" id="1618381"/>
    <lineage>
        <taxon>Bacteria</taxon>
        <taxon>Candidatus Collieribacteriota</taxon>
    </lineage>
</organism>
<evidence type="ECO:0000313" key="10">
    <source>
        <dbReference type="Proteomes" id="UP000034794"/>
    </source>
</evidence>
<reference evidence="9 10" key="1">
    <citation type="journal article" date="2015" name="Nature">
        <title>rRNA introns, odd ribosomes, and small enigmatic genomes across a large radiation of phyla.</title>
        <authorList>
            <person name="Brown C.T."/>
            <person name="Hug L.A."/>
            <person name="Thomas B.C."/>
            <person name="Sharon I."/>
            <person name="Castelle C.J."/>
            <person name="Singh A."/>
            <person name="Wilkins M.J."/>
            <person name="Williams K.H."/>
            <person name="Banfield J.F."/>
        </authorList>
    </citation>
    <scope>NUCLEOTIDE SEQUENCE [LARGE SCALE GENOMIC DNA]</scope>
</reference>
<dbReference type="InterPro" id="IPR003004">
    <property type="entry name" value="GspF/PilC"/>
</dbReference>
<keyword evidence="6 7" id="KW-0472">Membrane</keyword>
<evidence type="ECO:0000256" key="4">
    <source>
        <dbReference type="ARBA" id="ARBA00022692"/>
    </source>
</evidence>
<evidence type="ECO:0000256" key="6">
    <source>
        <dbReference type="ARBA" id="ARBA00023136"/>
    </source>
</evidence>
<comment type="subcellular location">
    <subcellularLocation>
        <location evidence="1">Cell membrane</location>
        <topology evidence="1">Multi-pass membrane protein</topology>
    </subcellularLocation>
</comment>
<feature type="transmembrane region" description="Helical" evidence="7">
    <location>
        <begin position="117"/>
        <end position="138"/>
    </location>
</feature>
<evidence type="ECO:0000259" key="8">
    <source>
        <dbReference type="Pfam" id="PF00482"/>
    </source>
</evidence>
<dbReference type="Proteomes" id="UP000034794">
    <property type="component" value="Unassembled WGS sequence"/>
</dbReference>
<sequence length="351" mass="39010">MKTLDKVRISNNDKLNFLSSLVTMLNAGLSVLEIVGSLAEESQGNLKIFLDELYEDISQGHTISSTMSKFPRIFDKITVNVIRSAEESGTLESTIREVELSLEKSIKFNDKIKSAMLYPMVVTIVFFVIVIGILVFVIPKVTSVFITLNIDLPLPTKILLFISNILTQHTLILLASLLVLGAGTFLIYLKKRTWFINRLISLPFISKIVADIDLARFSHNLSLLLDAGIPIITSLDLTREVIIREDIRLAIEDTKEMVSSGKRMSEGFKKAKKLFPKLMVLIADAGEHSGSLSTSMEYISKHLEYQVEKRLFSAATLIEPVMLVIIGLVVGGMMLSIISPIYSLIGQIGPH</sequence>
<keyword evidence="3" id="KW-1003">Cell membrane</keyword>
<dbReference type="PANTHER" id="PTHR30012">
    <property type="entry name" value="GENERAL SECRETION PATHWAY PROTEIN"/>
    <property type="match status" value="1"/>
</dbReference>
<evidence type="ECO:0000256" key="1">
    <source>
        <dbReference type="ARBA" id="ARBA00004651"/>
    </source>
</evidence>
<dbReference type="EMBL" id="LCMI01000001">
    <property type="protein sequence ID" value="KKU33907.1"/>
    <property type="molecule type" value="Genomic_DNA"/>
</dbReference>
<feature type="domain" description="Type II secretion system protein GspF" evidence="8">
    <location>
        <begin position="17"/>
        <end position="139"/>
    </location>
</feature>
<feature type="transmembrane region" description="Helical" evidence="7">
    <location>
        <begin position="321"/>
        <end position="345"/>
    </location>
</feature>
<dbReference type="GO" id="GO:0005886">
    <property type="term" value="C:plasma membrane"/>
    <property type="evidence" value="ECO:0007669"/>
    <property type="project" value="UniProtKB-SubCell"/>
</dbReference>
<evidence type="ECO:0000256" key="3">
    <source>
        <dbReference type="ARBA" id="ARBA00022475"/>
    </source>
</evidence>
<evidence type="ECO:0000256" key="5">
    <source>
        <dbReference type="ARBA" id="ARBA00022989"/>
    </source>
</evidence>
<protein>
    <submittedName>
        <fullName evidence="9">Type II secretion system protein</fullName>
    </submittedName>
</protein>
<name>A0A0G1PMI8_9BACT</name>
<keyword evidence="4 7" id="KW-0812">Transmembrane</keyword>
<dbReference type="PRINTS" id="PR00812">
    <property type="entry name" value="BCTERIALGSPF"/>
</dbReference>
<evidence type="ECO:0000256" key="7">
    <source>
        <dbReference type="SAM" id="Phobius"/>
    </source>
</evidence>
<comment type="similarity">
    <text evidence="2">Belongs to the GSP F family.</text>
</comment>
<dbReference type="Pfam" id="PF00482">
    <property type="entry name" value="T2SSF"/>
    <property type="match status" value="2"/>
</dbReference>
<proteinExistence type="inferred from homology"/>
<evidence type="ECO:0000256" key="2">
    <source>
        <dbReference type="ARBA" id="ARBA00005745"/>
    </source>
</evidence>
<feature type="transmembrane region" description="Helical" evidence="7">
    <location>
        <begin position="158"/>
        <end position="189"/>
    </location>
</feature>
<dbReference type="InterPro" id="IPR018076">
    <property type="entry name" value="T2SS_GspF_dom"/>
</dbReference>
<keyword evidence="5 7" id="KW-1133">Transmembrane helix</keyword>
<gene>
    <name evidence="9" type="ORF">UX47_C0001G0190</name>
</gene>
<dbReference type="AlphaFoldDB" id="A0A0G1PMI8"/>
<evidence type="ECO:0000313" key="9">
    <source>
        <dbReference type="EMBL" id="KKU33907.1"/>
    </source>
</evidence>
<feature type="domain" description="Type II secretion system protein GspF" evidence="8">
    <location>
        <begin position="217"/>
        <end position="340"/>
    </location>
</feature>
<dbReference type="PANTHER" id="PTHR30012:SF0">
    <property type="entry name" value="TYPE II SECRETION SYSTEM PROTEIN F-RELATED"/>
    <property type="match status" value="1"/>
</dbReference>